<dbReference type="RefSeq" id="WP_236744567.1">
    <property type="nucleotide sequence ID" value="NZ_CP007151.1"/>
</dbReference>
<evidence type="ECO:0008006" key="3">
    <source>
        <dbReference type="Google" id="ProtNLM"/>
    </source>
</evidence>
<dbReference type="HOGENOM" id="CLU_445364_0_0_6"/>
<reference evidence="1 2" key="1">
    <citation type="journal article" date="2014" name="Genome Announc.">
        <title>Draft Genome Sequences of Marinobacter similis A3d10T and Marinobacter salarius R9SW1T.</title>
        <authorList>
            <person name="Ivanova E.P."/>
            <person name="Ng H.J."/>
            <person name="Webb H.K."/>
            <person name="Feng G."/>
            <person name="Oshima K."/>
            <person name="Hattori M."/>
            <person name="Ohkuma M."/>
            <person name="Sergeev A.F."/>
            <person name="Mikhailov V.V."/>
            <person name="Crawford R.J."/>
            <person name="Sawabe T."/>
        </authorList>
    </citation>
    <scope>NUCLEOTIDE SEQUENCE [LARGE SCALE GENOMIC DNA]</scope>
    <source>
        <strain evidence="1 2">A3d10</strain>
    </source>
</reference>
<dbReference type="EMBL" id="CP007151">
    <property type="protein sequence ID" value="AHI30065.1"/>
    <property type="molecule type" value="Genomic_DNA"/>
</dbReference>
<dbReference type="Proteomes" id="UP000061489">
    <property type="component" value="Chromosome"/>
</dbReference>
<evidence type="ECO:0000313" key="2">
    <source>
        <dbReference type="Proteomes" id="UP000061489"/>
    </source>
</evidence>
<sequence>MKPPHCPSVSLLVLALGLAGCGEESDNLPVDGRDFDGVEYSEPVAYTGKAIDGYLINARVWLDMDGDGQHTPGPMTITLDNGAEVVLEAGEPTAMSGENGDFALDVAELEQDPEVGPDLDPRDYPLHALALPGKTLEQTPAGNVAVASAYLLSAPPGVRNVTPLTTLARFRALAGLAEGSTHNLPEGLVGMNLRRDYVQAKDERAHAYARALARFMASQIPDGYNQLLANAGSTGTERYLSADAAVLLGVSLAQHAPDIVNIVDEVAGSEYATVAVESLVLPEVALELSNPTLLTRQYILAQPTLSADLPTGVSDLKQSAELLFDYNEAGQLQSISANGCLAPSMPELARLVAVDGYVSGLATQWFPSAALSEQSVINYDNPGIDERLVFDWAKDQIHFETATTCHEHEGIFAGSSELGGNPEVTYSWTIDGDDRVELEARIFRPDGSVLTKRTLASGSIADEIAGFVPHTLSEGATELMSLQLAATREQCEVTDDMAGLDGAVTAVEPFTYSGYEPQPVSFSDLEMELDTRTLLDPGTNGEVTFNRLLRYGFLDPQTAGLSNVDSTRGFEWMMYYPPVASSAFAPAQPNLIEELI</sequence>
<gene>
    <name evidence="1" type="ORF">AU14_09040</name>
</gene>
<protein>
    <recommendedName>
        <fullName evidence="3">Lipoprotein</fullName>
    </recommendedName>
</protein>
<accession>W5YLZ5</accession>
<dbReference type="PROSITE" id="PS51257">
    <property type="entry name" value="PROKAR_LIPOPROTEIN"/>
    <property type="match status" value="1"/>
</dbReference>
<proteinExistence type="predicted"/>
<name>W5YLZ5_9GAMM</name>
<dbReference type="KEGG" id="msx:AU14_09040"/>
<dbReference type="STRING" id="1420916.AU14_09040"/>
<organism evidence="1 2">
    <name type="scientific">Marinobacter similis</name>
    <dbReference type="NCBI Taxonomy" id="1420916"/>
    <lineage>
        <taxon>Bacteria</taxon>
        <taxon>Pseudomonadati</taxon>
        <taxon>Pseudomonadota</taxon>
        <taxon>Gammaproteobacteria</taxon>
        <taxon>Pseudomonadales</taxon>
        <taxon>Marinobacteraceae</taxon>
        <taxon>Marinobacter</taxon>
    </lineage>
</organism>
<dbReference type="AlphaFoldDB" id="W5YLZ5"/>
<evidence type="ECO:0000313" key="1">
    <source>
        <dbReference type="EMBL" id="AHI30065.1"/>
    </source>
</evidence>
<keyword evidence="2" id="KW-1185">Reference proteome</keyword>